<feature type="coiled-coil region" evidence="16">
    <location>
        <begin position="635"/>
        <end position="662"/>
    </location>
</feature>
<feature type="transmembrane region" description="Helical" evidence="17">
    <location>
        <begin position="57"/>
        <end position="77"/>
    </location>
</feature>
<evidence type="ECO:0000256" key="16">
    <source>
        <dbReference type="SAM" id="Coils"/>
    </source>
</evidence>
<dbReference type="EnsemblBacteria" id="ACC81987">
    <property type="protein sequence ID" value="ACC81987"/>
    <property type="gene ID" value="Npun_R3591"/>
</dbReference>
<keyword evidence="12" id="KW-0902">Two-component regulatory system</keyword>
<name>B2J1Y5_NOSP7</name>
<dbReference type="Pfam" id="PF13426">
    <property type="entry name" value="PAS_9"/>
    <property type="match status" value="2"/>
</dbReference>
<evidence type="ECO:0000256" key="10">
    <source>
        <dbReference type="ARBA" id="ARBA00022840"/>
    </source>
</evidence>
<dbReference type="InterPro" id="IPR036890">
    <property type="entry name" value="HATPase_C_sf"/>
</dbReference>
<evidence type="ECO:0000256" key="17">
    <source>
        <dbReference type="SAM" id="Phobius"/>
    </source>
</evidence>
<dbReference type="Pfam" id="PF00072">
    <property type="entry name" value="Response_reg"/>
    <property type="match status" value="1"/>
</dbReference>
<dbReference type="SMART" id="SM00091">
    <property type="entry name" value="PAS"/>
    <property type="match status" value="3"/>
</dbReference>
<feature type="coiled-coil region" evidence="16">
    <location>
        <begin position="376"/>
        <end position="403"/>
    </location>
</feature>
<reference evidence="23" key="1">
    <citation type="submission" date="2008-04" db="EMBL/GenBank/DDBJ databases">
        <title>Complete sequence of chromosome of Nostoc punctiforme ATCC 29133.</title>
        <authorList>
            <consortium name="US DOE Joint Genome Institute"/>
            <person name="Copeland A."/>
            <person name="Lucas S."/>
            <person name="Lapidus A."/>
            <person name="Glavina del Rio T."/>
            <person name="Dalin E."/>
            <person name="Tice H."/>
            <person name="Pitluck S."/>
            <person name="Chain P."/>
            <person name="Malfatti S."/>
            <person name="Shin M."/>
            <person name="Vergez L."/>
            <person name="Schmutz J."/>
            <person name="Larimer F."/>
            <person name="Land M."/>
            <person name="Hauser L."/>
            <person name="Kyrpides N."/>
            <person name="Kim E."/>
            <person name="Meeks J.C."/>
            <person name="Elhai J."/>
            <person name="Campbell E.L."/>
            <person name="Thiel T."/>
            <person name="Longmire J."/>
            <person name="Potts M."/>
            <person name="Atlas R."/>
        </authorList>
    </citation>
    <scope>NUCLEOTIDE SEQUENCE [LARGE SCALE GENOMIC DNA]</scope>
    <source>
        <strain evidence="23">ATCC 29133 / PCC 73102</strain>
    </source>
</reference>
<dbReference type="GO" id="GO:0005524">
    <property type="term" value="F:ATP binding"/>
    <property type="evidence" value="ECO:0007669"/>
    <property type="project" value="UniProtKB-KW"/>
</dbReference>
<dbReference type="SUPFAM" id="SSF52172">
    <property type="entry name" value="CheY-like"/>
    <property type="match status" value="1"/>
</dbReference>
<evidence type="ECO:0000256" key="1">
    <source>
        <dbReference type="ARBA" id="ARBA00000085"/>
    </source>
</evidence>
<dbReference type="PRINTS" id="PR00344">
    <property type="entry name" value="BCTRLSENSOR"/>
</dbReference>
<dbReference type="SMART" id="SM00448">
    <property type="entry name" value="REC"/>
    <property type="match status" value="1"/>
</dbReference>
<evidence type="ECO:0000259" key="20">
    <source>
        <dbReference type="PROSITE" id="PS50112"/>
    </source>
</evidence>
<dbReference type="HOGENOM" id="CLU_000445_114_15_3"/>
<dbReference type="KEGG" id="npu:Npun_R3591"/>
<dbReference type="Pfam" id="PF08447">
    <property type="entry name" value="PAS_3"/>
    <property type="match status" value="1"/>
</dbReference>
<dbReference type="PANTHER" id="PTHR43547">
    <property type="entry name" value="TWO-COMPONENT HISTIDINE KINASE"/>
    <property type="match status" value="1"/>
</dbReference>
<keyword evidence="16" id="KW-0175">Coiled coil</keyword>
<evidence type="ECO:0000256" key="7">
    <source>
        <dbReference type="ARBA" id="ARBA00022692"/>
    </source>
</evidence>
<dbReference type="PANTHER" id="PTHR43547:SF2">
    <property type="entry name" value="HYBRID SIGNAL TRANSDUCTION HISTIDINE KINASE C"/>
    <property type="match status" value="1"/>
</dbReference>
<dbReference type="Gene3D" id="3.30.450.20">
    <property type="entry name" value="PAS domain"/>
    <property type="match status" value="4"/>
</dbReference>
<evidence type="ECO:0000256" key="12">
    <source>
        <dbReference type="ARBA" id="ARBA00023012"/>
    </source>
</evidence>
<feature type="domain" description="PAC" evidence="21">
    <location>
        <begin position="341"/>
        <end position="392"/>
    </location>
</feature>
<dbReference type="EMBL" id="CP001037">
    <property type="protein sequence ID" value="ACC81987.1"/>
    <property type="molecule type" value="Genomic_DNA"/>
</dbReference>
<dbReference type="SMART" id="SM00086">
    <property type="entry name" value="PAC"/>
    <property type="match status" value="4"/>
</dbReference>
<dbReference type="CDD" id="cd00082">
    <property type="entry name" value="HisKA"/>
    <property type="match status" value="1"/>
</dbReference>
<keyword evidence="5 15" id="KW-0597">Phosphoprotein</keyword>
<dbReference type="SUPFAM" id="SSF55785">
    <property type="entry name" value="PYP-like sensor domain (PAS domain)"/>
    <property type="match status" value="4"/>
</dbReference>
<organism evidence="22 23">
    <name type="scientific">Nostoc punctiforme (strain ATCC 29133 / PCC 73102)</name>
    <dbReference type="NCBI Taxonomy" id="63737"/>
    <lineage>
        <taxon>Bacteria</taxon>
        <taxon>Bacillati</taxon>
        <taxon>Cyanobacteriota</taxon>
        <taxon>Cyanophyceae</taxon>
        <taxon>Nostocales</taxon>
        <taxon>Nostocaceae</taxon>
        <taxon>Nostoc</taxon>
    </lineage>
</organism>
<dbReference type="InterPro" id="IPR004358">
    <property type="entry name" value="Sig_transdc_His_kin-like_C"/>
</dbReference>
<evidence type="ECO:0000313" key="23">
    <source>
        <dbReference type="Proteomes" id="UP000001191"/>
    </source>
</evidence>
<keyword evidence="8" id="KW-0547">Nucleotide-binding</keyword>
<dbReference type="STRING" id="63737.Npun_R3591"/>
<evidence type="ECO:0000313" key="22">
    <source>
        <dbReference type="EMBL" id="ACC81987.1"/>
    </source>
</evidence>
<dbReference type="InterPro" id="IPR005467">
    <property type="entry name" value="His_kinase_dom"/>
</dbReference>
<dbReference type="PhylomeDB" id="B2J1Y5"/>
<dbReference type="GO" id="GO:0000155">
    <property type="term" value="F:phosphorelay sensor kinase activity"/>
    <property type="evidence" value="ECO:0007669"/>
    <property type="project" value="InterPro"/>
</dbReference>
<comment type="catalytic activity">
    <reaction evidence="1">
        <text>ATP + protein L-histidine = ADP + protein N-phospho-L-histidine.</text>
        <dbReference type="EC" id="2.7.13.3"/>
    </reaction>
</comment>
<proteinExistence type="inferred from homology"/>
<evidence type="ECO:0000256" key="8">
    <source>
        <dbReference type="ARBA" id="ARBA00022741"/>
    </source>
</evidence>
<dbReference type="Gene3D" id="3.40.50.2300">
    <property type="match status" value="1"/>
</dbReference>
<dbReference type="GO" id="GO:0016020">
    <property type="term" value="C:membrane"/>
    <property type="evidence" value="ECO:0007669"/>
    <property type="project" value="UniProtKB-SubCell"/>
</dbReference>
<keyword evidence="11 17" id="KW-1133">Transmembrane helix</keyword>
<evidence type="ECO:0000256" key="14">
    <source>
        <dbReference type="ARBA" id="ARBA00074306"/>
    </source>
</evidence>
<dbReference type="InterPro" id="IPR003594">
    <property type="entry name" value="HATPase_dom"/>
</dbReference>
<dbReference type="RefSeq" id="WP_012409959.1">
    <property type="nucleotide sequence ID" value="NC_010628.1"/>
</dbReference>
<dbReference type="SMART" id="SM00388">
    <property type="entry name" value="HisKA"/>
    <property type="match status" value="1"/>
</dbReference>
<dbReference type="SUPFAM" id="SSF47384">
    <property type="entry name" value="Homodimeric domain of signal transducing histidine kinase"/>
    <property type="match status" value="1"/>
</dbReference>
<comment type="subcellular location">
    <subcellularLocation>
        <location evidence="2">Membrane</location>
        <topology evidence="2">Multi-pass membrane protein</topology>
    </subcellularLocation>
</comment>
<feature type="domain" description="PAC" evidence="21">
    <location>
        <begin position="593"/>
        <end position="644"/>
    </location>
</feature>
<dbReference type="InterPro" id="IPR001610">
    <property type="entry name" value="PAC"/>
</dbReference>
<evidence type="ECO:0000256" key="9">
    <source>
        <dbReference type="ARBA" id="ARBA00022777"/>
    </source>
</evidence>
<gene>
    <name evidence="22" type="ordered locus">Npun_R3591</name>
</gene>
<evidence type="ECO:0000256" key="5">
    <source>
        <dbReference type="ARBA" id="ARBA00022553"/>
    </source>
</evidence>
<dbReference type="Pfam" id="PF08448">
    <property type="entry name" value="PAS_4"/>
    <property type="match status" value="1"/>
</dbReference>
<feature type="domain" description="Response regulatory" evidence="19">
    <location>
        <begin position="918"/>
        <end position="1036"/>
    </location>
</feature>
<dbReference type="Proteomes" id="UP000001191">
    <property type="component" value="Chromosome"/>
</dbReference>
<keyword evidence="10" id="KW-0067">ATP-binding</keyword>
<dbReference type="eggNOG" id="COG2461">
    <property type="taxonomic scope" value="Bacteria"/>
</dbReference>
<dbReference type="SUPFAM" id="SSF55874">
    <property type="entry name" value="ATPase domain of HSP90 chaperone/DNA topoisomerase II/histidine kinase"/>
    <property type="match status" value="1"/>
</dbReference>
<dbReference type="InterPro" id="IPR036097">
    <property type="entry name" value="HisK_dim/P_sf"/>
</dbReference>
<dbReference type="InterPro" id="IPR000014">
    <property type="entry name" value="PAS"/>
</dbReference>
<dbReference type="eggNOG" id="COG2205">
    <property type="taxonomic scope" value="Bacteria"/>
</dbReference>
<dbReference type="AlphaFoldDB" id="B2J1Y5"/>
<dbReference type="FunFam" id="1.10.287.130:FF:000004">
    <property type="entry name" value="Ethylene receptor 1"/>
    <property type="match status" value="1"/>
</dbReference>
<keyword evidence="6" id="KW-0808">Transferase</keyword>
<dbReference type="SMART" id="SM00387">
    <property type="entry name" value="HATPase_c"/>
    <property type="match status" value="1"/>
</dbReference>
<evidence type="ECO:0000256" key="2">
    <source>
        <dbReference type="ARBA" id="ARBA00004141"/>
    </source>
</evidence>
<keyword evidence="13 17" id="KW-0472">Membrane</keyword>
<dbReference type="Gene3D" id="1.10.287.130">
    <property type="match status" value="1"/>
</dbReference>
<feature type="transmembrane region" description="Helical" evidence="17">
    <location>
        <begin position="6"/>
        <end position="28"/>
    </location>
</feature>
<dbReference type="CDD" id="cd00130">
    <property type="entry name" value="PAS"/>
    <property type="match status" value="3"/>
</dbReference>
<evidence type="ECO:0000259" key="21">
    <source>
        <dbReference type="PROSITE" id="PS50113"/>
    </source>
</evidence>
<sequence length="1039" mass="116375">MKGTRSLLAPYAVALLAVGSALLLTLLLQPLLKPTIFLLFFAAVAVSAWYGGMEAGLLATALSTLTVSYFFLEPVFSLSVASLDNIRRLGLFVLVTTFITLLNSELRTAKQHLQMSLQKLKVSEAKFRRLVESNIIGIIVANMDGAIAEANDAFLRMVGYSQEDLLAGRVRWRDMIPPKYIEANNSAIAELKAKGVCQPFENEYIRKDQNCVPILLGSALLENNSNDIISFVLDLSERKQVELALCQSEERYRAFLEQSSEGIWCIELEVPISPDCPEDEQIQHFYQYVYLAECNNVMAQMYGCSRAEEIINARLGDFLIPSDPHNIAYLRNFIRSNYRLIDAESHEIDKQGNSKYFLNNLVGIVENGLLVRAWGTQRDITERKQAEAALNQQEEQLRLITNAVPVQISYVDIQQLYRFNNKGYEDWFGLPASEIYGKHIREIMGESVYQSILPYVEAVLSGEEVTYETQLPHKDGTHHYINVSYVPQFSEQGKVEGFVALITDITLHKLAEAALKQSEKRLKTLTEKVRIIPWEVNATTGNFTYVGPQTVEILGYPLSDWYIDDFWQKHMHPEDREWAIQYCQESSLSLNNYEFEYRMLAADGRVVWLYDIINVVRDENGPQLLHGFMLDITDRKQAEQEREQLLEREKAARADAESANRMKDEFLATLSHELRTPLNAILGWTQLLRNRKFDEATTARALETIERNTKSLAQLIEDVLDVSRIIRGTLHLSIHRIKLVPLVEAAIDTVRPAAEAKEINIKCKFDPEVGIVVGDTNRLQQVVWNLLSNAVKFTSKGGSVDVQLERIESSVQIRVSDTGVGIAAEFLPHVFERFRQADSSSTRSHGGLGLGLAIVRHLVELHGGTVSVESLGVGQGATFIVNLPMKAVYVEANTAEQPSSLVDVPEANNYLPRLDDLRVLIVDDEADARHLLTTILGQYGAQVIAAASACEALLALQQFRPHILVSDIGMPQQDGYALIRQVRALPTDQGGRIPAVALTAYARAEDRTQALLAGFQLHVPKPVNPSELAVVVANLTGRT</sequence>
<dbReference type="InterPro" id="IPR038318">
    <property type="entry name" value="KdpD_sf"/>
</dbReference>
<protein>
    <recommendedName>
        <fullName evidence="14">Circadian input-output histidine kinase CikA</fullName>
        <ecNumber evidence="4">2.7.13.3</ecNumber>
    </recommendedName>
</protein>
<evidence type="ECO:0000256" key="3">
    <source>
        <dbReference type="ARBA" id="ARBA00006402"/>
    </source>
</evidence>
<dbReference type="Pfam" id="PF13493">
    <property type="entry name" value="DUF4118"/>
    <property type="match status" value="1"/>
</dbReference>
<dbReference type="InterPro" id="IPR013656">
    <property type="entry name" value="PAS_4"/>
</dbReference>
<accession>B2J1Y5</accession>
<dbReference type="FunFam" id="3.30.565.10:FF:000010">
    <property type="entry name" value="Sensor histidine kinase RcsC"/>
    <property type="match status" value="1"/>
</dbReference>
<evidence type="ECO:0000259" key="19">
    <source>
        <dbReference type="PROSITE" id="PS50110"/>
    </source>
</evidence>
<dbReference type="NCBIfam" id="TIGR00229">
    <property type="entry name" value="sensory_box"/>
    <property type="match status" value="3"/>
</dbReference>
<dbReference type="PROSITE" id="PS50109">
    <property type="entry name" value="HIS_KIN"/>
    <property type="match status" value="1"/>
</dbReference>
<feature type="domain" description="Histidine kinase" evidence="18">
    <location>
        <begin position="669"/>
        <end position="887"/>
    </location>
</feature>
<feature type="transmembrane region" description="Helical" evidence="17">
    <location>
        <begin position="35"/>
        <end position="51"/>
    </location>
</feature>
<dbReference type="Pfam" id="PF00512">
    <property type="entry name" value="HisKA"/>
    <property type="match status" value="1"/>
</dbReference>
<dbReference type="CDD" id="cd17580">
    <property type="entry name" value="REC_2_DhkD-like"/>
    <property type="match status" value="1"/>
</dbReference>
<evidence type="ECO:0000256" key="11">
    <source>
        <dbReference type="ARBA" id="ARBA00022989"/>
    </source>
</evidence>
<dbReference type="Gene3D" id="3.30.565.10">
    <property type="entry name" value="Histidine kinase-like ATPase, C-terminal domain"/>
    <property type="match status" value="1"/>
</dbReference>
<dbReference type="PROSITE" id="PS50113">
    <property type="entry name" value="PAC"/>
    <property type="match status" value="3"/>
</dbReference>
<dbReference type="PROSITE" id="PS50112">
    <property type="entry name" value="PAS"/>
    <property type="match status" value="2"/>
</dbReference>
<feature type="domain" description="PAC" evidence="21">
    <location>
        <begin position="465"/>
        <end position="517"/>
    </location>
</feature>
<dbReference type="InterPro" id="IPR000700">
    <property type="entry name" value="PAS-assoc_C"/>
</dbReference>
<evidence type="ECO:0000256" key="6">
    <source>
        <dbReference type="ARBA" id="ARBA00022679"/>
    </source>
</evidence>
<dbReference type="InterPro" id="IPR025201">
    <property type="entry name" value="KdpD_TM"/>
</dbReference>
<dbReference type="Gene3D" id="1.20.120.620">
    <property type="entry name" value="Backbone structure of the membrane domain of e. Coli histidine kinase receptor kdpd"/>
    <property type="match status" value="1"/>
</dbReference>
<evidence type="ECO:0000256" key="15">
    <source>
        <dbReference type="PROSITE-ProRule" id="PRU00169"/>
    </source>
</evidence>
<evidence type="ECO:0000259" key="18">
    <source>
        <dbReference type="PROSITE" id="PS50109"/>
    </source>
</evidence>
<dbReference type="Pfam" id="PF02518">
    <property type="entry name" value="HATPase_c"/>
    <property type="match status" value="1"/>
</dbReference>
<evidence type="ECO:0000256" key="13">
    <source>
        <dbReference type="ARBA" id="ARBA00023136"/>
    </source>
</evidence>
<dbReference type="PROSITE" id="PS50110">
    <property type="entry name" value="RESPONSE_REGULATORY"/>
    <property type="match status" value="1"/>
</dbReference>
<keyword evidence="9 22" id="KW-0418">Kinase</keyword>
<feature type="domain" description="PAS" evidence="20">
    <location>
        <begin position="393"/>
        <end position="463"/>
    </location>
</feature>
<dbReference type="InterPro" id="IPR011006">
    <property type="entry name" value="CheY-like_superfamily"/>
</dbReference>
<dbReference type="EC" id="2.7.13.3" evidence="4"/>
<dbReference type="OrthoDB" id="9768069at2"/>
<comment type="similarity">
    <text evidence="3">In the N-terminal section; belongs to the phytochrome family.</text>
</comment>
<dbReference type="InterPro" id="IPR013655">
    <property type="entry name" value="PAS_fold_3"/>
</dbReference>
<dbReference type="InterPro" id="IPR035965">
    <property type="entry name" value="PAS-like_dom_sf"/>
</dbReference>
<dbReference type="InterPro" id="IPR003661">
    <property type="entry name" value="HisK_dim/P_dom"/>
</dbReference>
<evidence type="ECO:0000256" key="4">
    <source>
        <dbReference type="ARBA" id="ARBA00012438"/>
    </source>
</evidence>
<reference evidence="22 23" key="2">
    <citation type="journal article" date="2013" name="Plant Physiol.">
        <title>A Nostoc punctiforme Sugar Transporter Necessary to Establish a Cyanobacterium-Plant Symbiosis.</title>
        <authorList>
            <person name="Ekman M."/>
            <person name="Picossi S."/>
            <person name="Campbell E.L."/>
            <person name="Meeks J.C."/>
            <person name="Flores E."/>
        </authorList>
    </citation>
    <scope>NUCLEOTIDE SEQUENCE [LARGE SCALE GENOMIC DNA]</scope>
    <source>
        <strain evidence="23">ATCC 29133 / PCC 73102</strain>
    </source>
</reference>
<dbReference type="eggNOG" id="COG0784">
    <property type="taxonomic scope" value="Bacteria"/>
</dbReference>
<dbReference type="CDD" id="cd16922">
    <property type="entry name" value="HATPase_EvgS-ArcB-TorS-like"/>
    <property type="match status" value="1"/>
</dbReference>
<dbReference type="InterPro" id="IPR001789">
    <property type="entry name" value="Sig_transdc_resp-reg_receiver"/>
</dbReference>
<keyword evidence="23" id="KW-1185">Reference proteome</keyword>
<keyword evidence="7 17" id="KW-0812">Transmembrane</keyword>
<feature type="modified residue" description="4-aspartylphosphate" evidence="15">
    <location>
        <position position="967"/>
    </location>
</feature>
<feature type="domain" description="PAS" evidence="20">
    <location>
        <begin position="123"/>
        <end position="195"/>
    </location>
</feature>